<accession>A0A2A4FCS2</accession>
<dbReference type="CDD" id="cd21173">
    <property type="entry name" value="NucC-like"/>
    <property type="match status" value="1"/>
</dbReference>
<dbReference type="GeneID" id="69006958"/>
<dbReference type="RefSeq" id="WP_084910936.1">
    <property type="nucleotide sequence ID" value="NZ_CP020740.1"/>
</dbReference>
<proteinExistence type="predicted"/>
<sequence>MPSAHRAPPVDVRQLLRAAAASLWATFADSAAHARPDHKGGPREARVRQFLRERLPPKWGVTRGHVYYAGDATTPEFDVIVYDALNCPALPLDIGDDTRRLVPLEATLGVIEVKSTLDDRTLAAATAKLAQFDTLLEHGLTDSGYRPFRHVFAYRVDRDCDFDGWLTPALSLTRYAGAGCQPDGVFVLDDHFSVLVKGHGYAHVFGLHRGQTPDEVKWTDLEREEERLDFQFEDAWCNDYFSTSAVDGLVLLAFLTFVIQRASHYQPSDVNYADLFCRWGGSTLGGMTDFRSPPDPDLSPVPMPEA</sequence>
<dbReference type="InterPro" id="IPR046537">
    <property type="entry name" value="DUF6602"/>
</dbReference>
<gene>
    <name evidence="2" type="ORF">BZL54_21270</name>
</gene>
<evidence type="ECO:0000313" key="3">
    <source>
        <dbReference type="Proteomes" id="UP000217994"/>
    </source>
</evidence>
<organism evidence="2 3">
    <name type="scientific">Burkholderia ubonensis subsp. mesacidophila</name>
    <dbReference type="NCBI Taxonomy" id="265293"/>
    <lineage>
        <taxon>Bacteria</taxon>
        <taxon>Pseudomonadati</taxon>
        <taxon>Pseudomonadota</taxon>
        <taxon>Betaproteobacteria</taxon>
        <taxon>Burkholderiales</taxon>
        <taxon>Burkholderiaceae</taxon>
        <taxon>Burkholderia</taxon>
        <taxon>Burkholderia cepacia complex</taxon>
    </lineage>
</organism>
<feature type="domain" description="DUF6602" evidence="1">
    <location>
        <begin position="31"/>
        <end position="134"/>
    </location>
</feature>
<evidence type="ECO:0000259" key="1">
    <source>
        <dbReference type="Pfam" id="PF20247"/>
    </source>
</evidence>
<dbReference type="EMBL" id="MTZU01000067">
    <property type="protein sequence ID" value="PCE30226.1"/>
    <property type="molecule type" value="Genomic_DNA"/>
</dbReference>
<evidence type="ECO:0000313" key="2">
    <source>
        <dbReference type="EMBL" id="PCE30226.1"/>
    </source>
</evidence>
<dbReference type="Proteomes" id="UP000217994">
    <property type="component" value="Unassembled WGS sequence"/>
</dbReference>
<reference evidence="2 3" key="1">
    <citation type="submission" date="2017-01" db="EMBL/GenBank/DDBJ databases">
        <title>Whole-Genome Shotgun Sequencing of Two beta-Proteobacterial Species in Search of the Bulgecin Biosynthetic Cluster.</title>
        <authorList>
            <person name="Horsman M.E."/>
            <person name="Marous D.R."/>
            <person name="Li R."/>
            <person name="Oliver R.A."/>
            <person name="Byun B."/>
            <person name="Emrich S.J."/>
            <person name="Boggess B."/>
            <person name="Townsend C.A."/>
            <person name="Mobashery S."/>
        </authorList>
    </citation>
    <scope>NUCLEOTIDE SEQUENCE [LARGE SCALE GENOMIC DNA]</scope>
    <source>
        <strain evidence="2 3">ATCC 31433</strain>
    </source>
</reference>
<dbReference type="AlphaFoldDB" id="A0A2A4FCS2"/>
<dbReference type="Pfam" id="PF20247">
    <property type="entry name" value="DUF6602"/>
    <property type="match status" value="1"/>
</dbReference>
<name>A0A2A4FCS2_9BURK</name>
<comment type="caution">
    <text evidence="2">The sequence shown here is derived from an EMBL/GenBank/DDBJ whole genome shotgun (WGS) entry which is preliminary data.</text>
</comment>
<protein>
    <recommendedName>
        <fullName evidence="1">DUF6602 domain-containing protein</fullName>
    </recommendedName>
</protein>